<accession>A0A162N2T6</accession>
<evidence type="ECO:0000313" key="3">
    <source>
        <dbReference type="Proteomes" id="UP000076881"/>
    </source>
</evidence>
<dbReference type="Proteomes" id="UP000076881">
    <property type="component" value="Unassembled WGS sequence"/>
</dbReference>
<sequence>MNDPPPSYEDAVLGGGSTFAATAAAALVCDGPRYHARRCSEAGVEASGGFALDNEEDGEEGEALPQQQEEGDSGGEGGFWVSSSTRLGVNIGGSFIGLVGEEHEFGFKIGGVTVGVKTI</sequence>
<name>A0A162N2T6_CORDF</name>
<gene>
    <name evidence="2" type="ORF">LEL_08190</name>
</gene>
<evidence type="ECO:0000256" key="1">
    <source>
        <dbReference type="SAM" id="MobiDB-lite"/>
    </source>
</evidence>
<organism evidence="2 3">
    <name type="scientific">Akanthomyces lecanii RCEF 1005</name>
    <dbReference type="NCBI Taxonomy" id="1081108"/>
    <lineage>
        <taxon>Eukaryota</taxon>
        <taxon>Fungi</taxon>
        <taxon>Dikarya</taxon>
        <taxon>Ascomycota</taxon>
        <taxon>Pezizomycotina</taxon>
        <taxon>Sordariomycetes</taxon>
        <taxon>Hypocreomycetidae</taxon>
        <taxon>Hypocreales</taxon>
        <taxon>Cordycipitaceae</taxon>
        <taxon>Akanthomyces</taxon>
        <taxon>Cordyceps confragosa</taxon>
    </lineage>
</organism>
<proteinExistence type="predicted"/>
<dbReference type="EMBL" id="AZHF01000006">
    <property type="protein sequence ID" value="OAA74609.1"/>
    <property type="molecule type" value="Genomic_DNA"/>
</dbReference>
<protein>
    <submittedName>
        <fullName evidence="2">Uncharacterized protein</fullName>
    </submittedName>
</protein>
<keyword evidence="3" id="KW-1185">Reference proteome</keyword>
<dbReference type="AlphaFoldDB" id="A0A162N2T6"/>
<reference evidence="2 3" key="1">
    <citation type="journal article" date="2016" name="Genome Biol. Evol.">
        <title>Divergent and convergent evolution of fungal pathogenicity.</title>
        <authorList>
            <person name="Shang Y."/>
            <person name="Xiao G."/>
            <person name="Zheng P."/>
            <person name="Cen K."/>
            <person name="Zhan S."/>
            <person name="Wang C."/>
        </authorList>
    </citation>
    <scope>NUCLEOTIDE SEQUENCE [LARGE SCALE GENOMIC DNA]</scope>
    <source>
        <strain evidence="2 3">RCEF 1005</strain>
    </source>
</reference>
<evidence type="ECO:0000313" key="2">
    <source>
        <dbReference type="EMBL" id="OAA74609.1"/>
    </source>
</evidence>
<feature type="compositionally biased region" description="Acidic residues" evidence="1">
    <location>
        <begin position="53"/>
        <end position="62"/>
    </location>
</feature>
<feature type="region of interest" description="Disordered" evidence="1">
    <location>
        <begin position="45"/>
        <end position="81"/>
    </location>
</feature>
<comment type="caution">
    <text evidence="2">The sequence shown here is derived from an EMBL/GenBank/DDBJ whole genome shotgun (WGS) entry which is preliminary data.</text>
</comment>